<organism evidence="1 2">
    <name type="scientific">Caerostris extrusa</name>
    <name type="common">Bark spider</name>
    <name type="synonym">Caerostris bankana</name>
    <dbReference type="NCBI Taxonomy" id="172846"/>
    <lineage>
        <taxon>Eukaryota</taxon>
        <taxon>Metazoa</taxon>
        <taxon>Ecdysozoa</taxon>
        <taxon>Arthropoda</taxon>
        <taxon>Chelicerata</taxon>
        <taxon>Arachnida</taxon>
        <taxon>Araneae</taxon>
        <taxon>Araneomorphae</taxon>
        <taxon>Entelegynae</taxon>
        <taxon>Araneoidea</taxon>
        <taxon>Araneidae</taxon>
        <taxon>Caerostris</taxon>
    </lineage>
</organism>
<keyword evidence="2" id="KW-1185">Reference proteome</keyword>
<gene>
    <name evidence="1" type="ORF">CEXT_697571</name>
</gene>
<reference evidence="1 2" key="1">
    <citation type="submission" date="2021-06" db="EMBL/GenBank/DDBJ databases">
        <title>Caerostris extrusa draft genome.</title>
        <authorList>
            <person name="Kono N."/>
            <person name="Arakawa K."/>
        </authorList>
    </citation>
    <scope>NUCLEOTIDE SEQUENCE [LARGE SCALE GENOMIC DNA]</scope>
</reference>
<dbReference type="Proteomes" id="UP001054945">
    <property type="component" value="Unassembled WGS sequence"/>
</dbReference>
<protein>
    <submittedName>
        <fullName evidence="1">Uncharacterized protein</fullName>
    </submittedName>
</protein>
<feature type="non-terminal residue" evidence="1">
    <location>
        <position position="1"/>
    </location>
</feature>
<sequence length="85" mass="9626">PVECTSCHEESMDFDEPSLSHYCSGMIITGNFGDDDVENLKAWVLLDLLSKLSKKNIQRGTLIWFLMQINQPCVSGKNFLFIVLT</sequence>
<name>A0AAV4XWP9_CAEEX</name>
<accession>A0AAV4XWP9</accession>
<evidence type="ECO:0000313" key="2">
    <source>
        <dbReference type="Proteomes" id="UP001054945"/>
    </source>
</evidence>
<evidence type="ECO:0000313" key="1">
    <source>
        <dbReference type="EMBL" id="GIY98738.1"/>
    </source>
</evidence>
<proteinExistence type="predicted"/>
<comment type="caution">
    <text evidence="1">The sequence shown here is derived from an EMBL/GenBank/DDBJ whole genome shotgun (WGS) entry which is preliminary data.</text>
</comment>
<dbReference type="AlphaFoldDB" id="A0AAV4XWP9"/>
<dbReference type="EMBL" id="BPLR01018331">
    <property type="protein sequence ID" value="GIY98738.1"/>
    <property type="molecule type" value="Genomic_DNA"/>
</dbReference>